<name>A0A415U175_9FIRM</name>
<reference evidence="1 2" key="1">
    <citation type="submission" date="2018-08" db="EMBL/GenBank/DDBJ databases">
        <title>A genome reference for cultivated species of the human gut microbiota.</title>
        <authorList>
            <person name="Zou Y."/>
            <person name="Xue W."/>
            <person name="Luo G."/>
        </authorList>
    </citation>
    <scope>NUCLEOTIDE SEQUENCE [LARGE SCALE GENOMIC DNA]</scope>
    <source>
        <strain evidence="1 2">AF31-17AC</strain>
    </source>
</reference>
<evidence type="ECO:0000313" key="1">
    <source>
        <dbReference type="EMBL" id="RHN11862.1"/>
    </source>
</evidence>
<dbReference type="Proteomes" id="UP000283700">
    <property type="component" value="Unassembled WGS sequence"/>
</dbReference>
<dbReference type="AlphaFoldDB" id="A0A415U175"/>
<dbReference type="EMBL" id="QRQO01000031">
    <property type="protein sequence ID" value="RHN11862.1"/>
    <property type="molecule type" value="Genomic_DNA"/>
</dbReference>
<dbReference type="RefSeq" id="WP_118486256.1">
    <property type="nucleotide sequence ID" value="NZ_QRQO01000031.1"/>
</dbReference>
<organism evidence="1 2">
    <name type="scientific">Anaerobutyricum hallii</name>
    <dbReference type="NCBI Taxonomy" id="39488"/>
    <lineage>
        <taxon>Bacteria</taxon>
        <taxon>Bacillati</taxon>
        <taxon>Bacillota</taxon>
        <taxon>Clostridia</taxon>
        <taxon>Lachnospirales</taxon>
        <taxon>Lachnospiraceae</taxon>
        <taxon>Anaerobutyricum</taxon>
    </lineage>
</organism>
<gene>
    <name evidence="1" type="ORF">DWZ29_10960</name>
</gene>
<evidence type="ECO:0000313" key="2">
    <source>
        <dbReference type="Proteomes" id="UP000283700"/>
    </source>
</evidence>
<sequence>MFHYTNEKDMKNFLDKNVVCKTKEDKKMLEQIKHYLDWPLQLYALQEAEFSLQDELRGKFDNLILTIPKGIISSLADELYERDLLNNEEKCKNFVAKFLDETSLEENDSPFHPDNISYECAYSAHDPYPTFDIQFINADGNEDETEFTCESGQNIVHSLRELHDFYEDFRKDNPGIKKIIQVIYMGTDSHYMPNKGEE</sequence>
<protein>
    <submittedName>
        <fullName evidence="1">Uncharacterized protein</fullName>
    </submittedName>
</protein>
<proteinExistence type="predicted"/>
<accession>A0A415U175</accession>
<comment type="caution">
    <text evidence="1">The sequence shown here is derived from an EMBL/GenBank/DDBJ whole genome shotgun (WGS) entry which is preliminary data.</text>
</comment>